<protein>
    <recommendedName>
        <fullName evidence="10">Polymerase nucleotidyl transferase domain-containing protein</fullName>
    </recommendedName>
</protein>
<proteinExistence type="inferred from homology"/>
<keyword evidence="5" id="KW-0479">Metal-binding</keyword>
<evidence type="ECO:0000256" key="8">
    <source>
        <dbReference type="ARBA" id="ARBA00022842"/>
    </source>
</evidence>
<evidence type="ECO:0000256" key="4">
    <source>
        <dbReference type="ARBA" id="ARBA00022695"/>
    </source>
</evidence>
<keyword evidence="7" id="KW-0067">ATP-binding</keyword>
<evidence type="ECO:0000259" key="10">
    <source>
        <dbReference type="Pfam" id="PF01909"/>
    </source>
</evidence>
<keyword evidence="8" id="KW-0460">Magnesium</keyword>
<evidence type="ECO:0000313" key="11">
    <source>
        <dbReference type="EMBL" id="QKE90072.1"/>
    </source>
</evidence>
<dbReference type="EMBL" id="CP053708">
    <property type="protein sequence ID" value="QKE90072.1"/>
    <property type="molecule type" value="Genomic_DNA"/>
</dbReference>
<name>A0A6M8HP13_9PROT</name>
<dbReference type="InterPro" id="IPR043519">
    <property type="entry name" value="NT_sf"/>
</dbReference>
<dbReference type="AlphaFoldDB" id="A0A6M8HP13"/>
<evidence type="ECO:0000256" key="9">
    <source>
        <dbReference type="ARBA" id="ARBA00038276"/>
    </source>
</evidence>
<dbReference type="GO" id="GO:0005524">
    <property type="term" value="F:ATP binding"/>
    <property type="evidence" value="ECO:0007669"/>
    <property type="project" value="UniProtKB-KW"/>
</dbReference>
<dbReference type="Proteomes" id="UP000500767">
    <property type="component" value="Chromosome"/>
</dbReference>
<dbReference type="CDD" id="cd05403">
    <property type="entry name" value="NT_KNTase_like"/>
    <property type="match status" value="1"/>
</dbReference>
<dbReference type="Gene3D" id="3.30.460.10">
    <property type="entry name" value="Beta Polymerase, domain 2"/>
    <property type="match status" value="1"/>
</dbReference>
<organism evidence="11 12">
    <name type="scientific">Lichenicola cladoniae</name>
    <dbReference type="NCBI Taxonomy" id="1484109"/>
    <lineage>
        <taxon>Bacteria</taxon>
        <taxon>Pseudomonadati</taxon>
        <taxon>Pseudomonadota</taxon>
        <taxon>Alphaproteobacteria</taxon>
        <taxon>Acetobacterales</taxon>
        <taxon>Acetobacteraceae</taxon>
        <taxon>Lichenicola</taxon>
    </lineage>
</organism>
<accession>A0A6M8HP13</accession>
<dbReference type="SUPFAM" id="SSF81301">
    <property type="entry name" value="Nucleotidyltransferase"/>
    <property type="match status" value="1"/>
</dbReference>
<evidence type="ECO:0000256" key="3">
    <source>
        <dbReference type="ARBA" id="ARBA00022679"/>
    </source>
</evidence>
<dbReference type="PANTHER" id="PTHR33571">
    <property type="entry name" value="SSL8005 PROTEIN"/>
    <property type="match status" value="1"/>
</dbReference>
<dbReference type="RefSeq" id="WP_171835978.1">
    <property type="nucleotide sequence ID" value="NZ_CP053708.1"/>
</dbReference>
<evidence type="ECO:0000313" key="12">
    <source>
        <dbReference type="Proteomes" id="UP000500767"/>
    </source>
</evidence>
<reference evidence="11 12" key="1">
    <citation type="journal article" date="2014" name="World J. Microbiol. Biotechnol.">
        <title>Biodiversity and physiological characteristics of Antarctic and Arctic lichens-associated bacteria.</title>
        <authorList>
            <person name="Lee Y.M."/>
            <person name="Kim E.H."/>
            <person name="Lee H.K."/>
            <person name="Hong S.G."/>
        </authorList>
    </citation>
    <scope>NUCLEOTIDE SEQUENCE [LARGE SCALE GENOMIC DNA]</scope>
    <source>
        <strain evidence="11 12">PAMC 26569</strain>
    </source>
</reference>
<dbReference type="GO" id="GO:0016779">
    <property type="term" value="F:nucleotidyltransferase activity"/>
    <property type="evidence" value="ECO:0007669"/>
    <property type="project" value="UniProtKB-KW"/>
</dbReference>
<keyword evidence="6" id="KW-0547">Nucleotide-binding</keyword>
<evidence type="ECO:0000256" key="1">
    <source>
        <dbReference type="ARBA" id="ARBA00001946"/>
    </source>
</evidence>
<comment type="similarity">
    <text evidence="9">Belongs to the MntA antitoxin family.</text>
</comment>
<dbReference type="GO" id="GO:0046872">
    <property type="term" value="F:metal ion binding"/>
    <property type="evidence" value="ECO:0007669"/>
    <property type="project" value="UniProtKB-KW"/>
</dbReference>
<keyword evidence="3" id="KW-0808">Transferase</keyword>
<evidence type="ECO:0000256" key="5">
    <source>
        <dbReference type="ARBA" id="ARBA00022723"/>
    </source>
</evidence>
<dbReference type="PANTHER" id="PTHR33571:SF12">
    <property type="entry name" value="BSL3053 PROTEIN"/>
    <property type="match status" value="1"/>
</dbReference>
<keyword evidence="12" id="KW-1185">Reference proteome</keyword>
<dbReference type="KEGG" id="lck:HN018_08420"/>
<gene>
    <name evidence="11" type="ORF">HN018_08420</name>
</gene>
<keyword evidence="4" id="KW-0548">Nucleotidyltransferase</keyword>
<sequence>MQTSVSHLLSAVALEKLPALCRAHRVRRLDVFGSAVTDTFDDVRSDIDLLVDFEDLPLAGQADLYFGLHDALRALFGRNVDLLTERSIENPYLRRSIEATRQPLYASP</sequence>
<feature type="domain" description="Polymerase nucleotidyl transferase" evidence="10">
    <location>
        <begin position="19"/>
        <end position="101"/>
    </location>
</feature>
<evidence type="ECO:0000256" key="7">
    <source>
        <dbReference type="ARBA" id="ARBA00022840"/>
    </source>
</evidence>
<comment type="cofactor">
    <cofactor evidence="1">
        <name>Mg(2+)</name>
        <dbReference type="ChEBI" id="CHEBI:18420"/>
    </cofactor>
</comment>
<evidence type="ECO:0000256" key="2">
    <source>
        <dbReference type="ARBA" id="ARBA00022649"/>
    </source>
</evidence>
<dbReference type="Pfam" id="PF01909">
    <property type="entry name" value="NTP_transf_2"/>
    <property type="match status" value="1"/>
</dbReference>
<dbReference type="InterPro" id="IPR002934">
    <property type="entry name" value="Polymerase_NTP_transf_dom"/>
</dbReference>
<evidence type="ECO:0000256" key="6">
    <source>
        <dbReference type="ARBA" id="ARBA00022741"/>
    </source>
</evidence>
<dbReference type="InterPro" id="IPR052038">
    <property type="entry name" value="Type-VII_TA_antitoxin"/>
</dbReference>
<keyword evidence="2" id="KW-1277">Toxin-antitoxin system</keyword>